<dbReference type="RefSeq" id="WP_090242720.1">
    <property type="nucleotide sequence ID" value="NZ_FNOU01000002.1"/>
</dbReference>
<evidence type="ECO:0000256" key="1">
    <source>
        <dbReference type="ARBA" id="ARBA00003973"/>
    </source>
</evidence>
<dbReference type="InterPro" id="IPR000462">
    <property type="entry name" value="CDP-OH_P_trans"/>
</dbReference>
<evidence type="ECO:0000256" key="2">
    <source>
        <dbReference type="ARBA" id="ARBA00004141"/>
    </source>
</evidence>
<evidence type="ECO:0000256" key="17">
    <source>
        <dbReference type="RuleBase" id="RU003750"/>
    </source>
</evidence>
<evidence type="ECO:0000256" key="3">
    <source>
        <dbReference type="ARBA" id="ARBA00005042"/>
    </source>
</evidence>
<proteinExistence type="inferred from homology"/>
<accession>A0A1H3BDJ3</accession>
<dbReference type="Gene3D" id="1.20.120.1760">
    <property type="match status" value="1"/>
</dbReference>
<dbReference type="Proteomes" id="UP000199652">
    <property type="component" value="Unassembled WGS sequence"/>
</dbReference>
<keyword evidence="12 18" id="KW-0472">Membrane</keyword>
<evidence type="ECO:0000256" key="10">
    <source>
        <dbReference type="ARBA" id="ARBA00022989"/>
    </source>
</evidence>
<evidence type="ECO:0000256" key="5">
    <source>
        <dbReference type="ARBA" id="ARBA00013170"/>
    </source>
</evidence>
<evidence type="ECO:0000256" key="8">
    <source>
        <dbReference type="ARBA" id="ARBA00022679"/>
    </source>
</evidence>
<evidence type="ECO:0000256" key="4">
    <source>
        <dbReference type="ARBA" id="ARBA00010441"/>
    </source>
</evidence>
<dbReference type="Pfam" id="PF01066">
    <property type="entry name" value="CDP-OH_P_transf"/>
    <property type="match status" value="1"/>
</dbReference>
<comment type="function">
    <text evidence="1">This protein catalyzes the committed step to the synthesis of the acidic phospholipids.</text>
</comment>
<evidence type="ECO:0000256" key="7">
    <source>
        <dbReference type="ARBA" id="ARBA00022516"/>
    </source>
</evidence>
<evidence type="ECO:0000256" key="6">
    <source>
        <dbReference type="ARBA" id="ARBA00014944"/>
    </source>
</evidence>
<dbReference type="GO" id="GO:0008444">
    <property type="term" value="F:CDP-diacylglycerol-glycerol-3-phosphate 3-phosphatidyltransferase activity"/>
    <property type="evidence" value="ECO:0007669"/>
    <property type="project" value="UniProtKB-EC"/>
</dbReference>
<evidence type="ECO:0000256" key="16">
    <source>
        <dbReference type="ARBA" id="ARBA00048586"/>
    </source>
</evidence>
<feature type="transmembrane region" description="Helical" evidence="18">
    <location>
        <begin position="81"/>
        <end position="106"/>
    </location>
</feature>
<dbReference type="GO" id="GO:0006655">
    <property type="term" value="P:phosphatidylglycerol biosynthetic process"/>
    <property type="evidence" value="ECO:0007669"/>
    <property type="project" value="UniProtKB-UniPathway"/>
</dbReference>
<feature type="transmembrane region" description="Helical" evidence="18">
    <location>
        <begin position="155"/>
        <end position="173"/>
    </location>
</feature>
<protein>
    <recommendedName>
        <fullName evidence="6">CDP-diacylglycerol--glycerol-3-phosphate 3-phosphatidyltransferase</fullName>
        <ecNumber evidence="5">2.7.8.5</ecNumber>
    </recommendedName>
    <alternativeName>
        <fullName evidence="15">Phosphatidylglycerophosphate synthase</fullName>
    </alternativeName>
</protein>
<dbReference type="EC" id="2.7.8.5" evidence="5"/>
<keyword evidence="11" id="KW-0443">Lipid metabolism</keyword>
<comment type="catalytic activity">
    <reaction evidence="16">
        <text>a CDP-1,2-diacyl-sn-glycerol + sn-glycerol 3-phosphate = a 1,2-diacyl-sn-glycero-3-phospho-(1'-sn-glycero-3'-phosphate) + CMP + H(+)</text>
        <dbReference type="Rhea" id="RHEA:12593"/>
        <dbReference type="ChEBI" id="CHEBI:15378"/>
        <dbReference type="ChEBI" id="CHEBI:57597"/>
        <dbReference type="ChEBI" id="CHEBI:58332"/>
        <dbReference type="ChEBI" id="CHEBI:60110"/>
        <dbReference type="ChEBI" id="CHEBI:60377"/>
        <dbReference type="EC" id="2.7.8.5"/>
    </reaction>
</comment>
<evidence type="ECO:0000256" key="9">
    <source>
        <dbReference type="ARBA" id="ARBA00022692"/>
    </source>
</evidence>
<feature type="transmembrane region" description="Helical" evidence="18">
    <location>
        <begin position="127"/>
        <end position="149"/>
    </location>
</feature>
<dbReference type="PROSITE" id="PS00379">
    <property type="entry name" value="CDP_ALCOHOL_P_TRANSF"/>
    <property type="match status" value="1"/>
</dbReference>
<dbReference type="STRING" id="1528.SAMN04488579_10240"/>
<evidence type="ECO:0000256" key="14">
    <source>
        <dbReference type="ARBA" id="ARBA00023264"/>
    </source>
</evidence>
<keyword evidence="10 18" id="KW-1133">Transmembrane helix</keyword>
<keyword evidence="8 17" id="KW-0808">Transferase</keyword>
<reference evidence="20" key="1">
    <citation type="submission" date="2016-10" db="EMBL/GenBank/DDBJ databases">
        <authorList>
            <person name="Varghese N."/>
            <person name="Submissions S."/>
        </authorList>
    </citation>
    <scope>NUCLEOTIDE SEQUENCE [LARGE SCALE GENOMIC DNA]</scope>
    <source>
        <strain evidence="20">VPI 5359</strain>
    </source>
</reference>
<evidence type="ECO:0000313" key="19">
    <source>
        <dbReference type="EMBL" id="SDX40100.1"/>
    </source>
</evidence>
<evidence type="ECO:0000256" key="11">
    <source>
        <dbReference type="ARBA" id="ARBA00023098"/>
    </source>
</evidence>
<keyword evidence="7" id="KW-0444">Lipid biosynthesis</keyword>
<gene>
    <name evidence="19" type="ORF">SAMN04488579_10240</name>
</gene>
<keyword evidence="13" id="KW-0594">Phospholipid biosynthesis</keyword>
<keyword evidence="20" id="KW-1185">Reference proteome</keyword>
<dbReference type="AlphaFoldDB" id="A0A1H3BDJ3"/>
<dbReference type="OrthoDB" id="9796672at2"/>
<dbReference type="PANTHER" id="PTHR14269">
    <property type="entry name" value="CDP-DIACYLGLYCEROL--GLYCEROL-3-PHOSPHATE 3-PHOSPHATIDYLTRANSFERASE-RELATED"/>
    <property type="match status" value="1"/>
</dbReference>
<evidence type="ECO:0000256" key="12">
    <source>
        <dbReference type="ARBA" id="ARBA00023136"/>
    </source>
</evidence>
<name>A0A1H3BDJ3_EUBBA</name>
<dbReference type="GO" id="GO:0016020">
    <property type="term" value="C:membrane"/>
    <property type="evidence" value="ECO:0007669"/>
    <property type="project" value="UniProtKB-SubCell"/>
</dbReference>
<evidence type="ECO:0000256" key="18">
    <source>
        <dbReference type="SAM" id="Phobius"/>
    </source>
</evidence>
<keyword evidence="14" id="KW-1208">Phospholipid metabolism</keyword>
<organism evidence="19 20">
    <name type="scientific">Eubacterium barkeri</name>
    <name type="common">Clostridium barkeri</name>
    <dbReference type="NCBI Taxonomy" id="1528"/>
    <lineage>
        <taxon>Bacteria</taxon>
        <taxon>Bacillati</taxon>
        <taxon>Bacillota</taxon>
        <taxon>Clostridia</taxon>
        <taxon>Eubacteriales</taxon>
        <taxon>Eubacteriaceae</taxon>
        <taxon>Eubacterium</taxon>
    </lineage>
</organism>
<comment type="similarity">
    <text evidence="4 17">Belongs to the CDP-alcohol phosphatidyltransferase class-I family.</text>
</comment>
<dbReference type="PANTHER" id="PTHR14269:SF62">
    <property type="entry name" value="CDP-DIACYLGLYCEROL--GLYCEROL-3-PHOSPHATE 3-PHOSPHATIDYLTRANSFERASE 1, CHLOROPLASTIC"/>
    <property type="match status" value="1"/>
</dbReference>
<keyword evidence="9 18" id="KW-0812">Transmembrane</keyword>
<evidence type="ECO:0000313" key="20">
    <source>
        <dbReference type="Proteomes" id="UP000199652"/>
    </source>
</evidence>
<dbReference type="InterPro" id="IPR048254">
    <property type="entry name" value="CDP_ALCOHOL_P_TRANSF_CS"/>
</dbReference>
<feature type="transmembrane region" description="Helical" evidence="18">
    <location>
        <begin position="39"/>
        <end position="61"/>
    </location>
</feature>
<evidence type="ECO:0000256" key="15">
    <source>
        <dbReference type="ARBA" id="ARBA00033018"/>
    </source>
</evidence>
<dbReference type="InterPro" id="IPR043130">
    <property type="entry name" value="CDP-OH_PTrfase_TM_dom"/>
</dbReference>
<dbReference type="UniPathway" id="UPA00084">
    <property type="reaction ID" value="UER00503"/>
</dbReference>
<comment type="pathway">
    <text evidence="3">Phospholipid metabolism; phosphatidylglycerol biosynthesis; phosphatidylglycerol from CDP-diacylglycerol: step 1/2.</text>
</comment>
<dbReference type="InterPro" id="IPR050324">
    <property type="entry name" value="CDP-alcohol_PTase-I"/>
</dbReference>
<dbReference type="EMBL" id="FNOU01000002">
    <property type="protein sequence ID" value="SDX40100.1"/>
    <property type="molecule type" value="Genomic_DNA"/>
</dbReference>
<sequence>MKKIEAKQILSIPNILSIIRLLLIPVFLYLYLKAKSPMDFLTVGLIILGSGLTDLLDGFIARRFNMITELGIILDPVADKLTQFAVILMLILRFPGILWLVALFMVKEIYMLVNDIKLLKKGKRFSGSLWAGKVSTATFFITAFLLVSFPQMGALYANLLMIITGVMLSISFYQYSQAFKQMYAELREESRS</sequence>
<dbReference type="PIRSF" id="PIRSF000847">
    <property type="entry name" value="Phos_ph_gly_syn"/>
    <property type="match status" value="1"/>
</dbReference>
<dbReference type="InterPro" id="IPR004570">
    <property type="entry name" value="Phosphatidylglycerol_P_synth"/>
</dbReference>
<evidence type="ECO:0000256" key="13">
    <source>
        <dbReference type="ARBA" id="ARBA00023209"/>
    </source>
</evidence>
<feature type="transmembrane region" description="Helical" evidence="18">
    <location>
        <begin position="12"/>
        <end position="32"/>
    </location>
</feature>
<comment type="subcellular location">
    <subcellularLocation>
        <location evidence="2">Membrane</location>
        <topology evidence="2">Multi-pass membrane protein</topology>
    </subcellularLocation>
</comment>